<dbReference type="InterPro" id="IPR011701">
    <property type="entry name" value="MFS"/>
</dbReference>
<feature type="transmembrane region" description="Helical" evidence="7">
    <location>
        <begin position="313"/>
        <end position="334"/>
    </location>
</feature>
<evidence type="ECO:0000313" key="9">
    <source>
        <dbReference type="Proteomes" id="UP000503336"/>
    </source>
</evidence>
<feature type="transmembrane region" description="Helical" evidence="7">
    <location>
        <begin position="397"/>
        <end position="417"/>
    </location>
</feature>
<feature type="transmembrane region" description="Helical" evidence="7">
    <location>
        <begin position="126"/>
        <end position="148"/>
    </location>
</feature>
<evidence type="ECO:0000256" key="6">
    <source>
        <dbReference type="ARBA" id="ARBA00023136"/>
    </source>
</evidence>
<evidence type="ECO:0000256" key="4">
    <source>
        <dbReference type="ARBA" id="ARBA00022692"/>
    </source>
</evidence>
<evidence type="ECO:0000313" key="8">
    <source>
        <dbReference type="EMBL" id="QIE54764.1"/>
    </source>
</evidence>
<feature type="transmembrane region" description="Helical" evidence="7">
    <location>
        <begin position="354"/>
        <end position="377"/>
    </location>
</feature>
<evidence type="ECO:0000256" key="3">
    <source>
        <dbReference type="ARBA" id="ARBA00022475"/>
    </source>
</evidence>
<reference evidence="8 9" key="1">
    <citation type="submission" date="2020-02" db="EMBL/GenBank/DDBJ databases">
        <title>complete genome sequence of Rhodobacteraceae bacterium.</title>
        <authorList>
            <person name="Park J."/>
            <person name="Kim Y.-S."/>
            <person name="Kim K.-H."/>
        </authorList>
    </citation>
    <scope>NUCLEOTIDE SEQUENCE [LARGE SCALE GENOMIC DNA]</scope>
    <source>
        <strain evidence="8 9">RR4-56</strain>
    </source>
</reference>
<dbReference type="GO" id="GO:0005886">
    <property type="term" value="C:plasma membrane"/>
    <property type="evidence" value="ECO:0007669"/>
    <property type="project" value="UniProtKB-SubCell"/>
</dbReference>
<keyword evidence="2" id="KW-0813">Transport</keyword>
<feature type="transmembrane region" description="Helical" evidence="7">
    <location>
        <begin position="69"/>
        <end position="91"/>
    </location>
</feature>
<dbReference type="PANTHER" id="PTHR43266">
    <property type="entry name" value="MACROLIDE-EFFLUX PROTEIN"/>
    <property type="match status" value="1"/>
</dbReference>
<proteinExistence type="predicted"/>
<keyword evidence="3" id="KW-1003">Cell membrane</keyword>
<dbReference type="InterPro" id="IPR036259">
    <property type="entry name" value="MFS_trans_sf"/>
</dbReference>
<gene>
    <name evidence="8" type="ORF">G5B40_04490</name>
</gene>
<evidence type="ECO:0000256" key="7">
    <source>
        <dbReference type="SAM" id="Phobius"/>
    </source>
</evidence>
<comment type="subcellular location">
    <subcellularLocation>
        <location evidence="1">Cell membrane</location>
        <topology evidence="1">Multi-pass membrane protein</topology>
    </subcellularLocation>
</comment>
<feature type="transmembrane region" description="Helical" evidence="7">
    <location>
        <begin position="160"/>
        <end position="179"/>
    </location>
</feature>
<evidence type="ECO:0000256" key="2">
    <source>
        <dbReference type="ARBA" id="ARBA00022448"/>
    </source>
</evidence>
<feature type="transmembrane region" description="Helical" evidence="7">
    <location>
        <begin position="423"/>
        <end position="440"/>
    </location>
</feature>
<evidence type="ECO:0000256" key="5">
    <source>
        <dbReference type="ARBA" id="ARBA00022989"/>
    </source>
</evidence>
<organism evidence="8 9">
    <name type="scientific">Pikeienuella piscinae</name>
    <dbReference type="NCBI Taxonomy" id="2748098"/>
    <lineage>
        <taxon>Bacteria</taxon>
        <taxon>Pseudomonadati</taxon>
        <taxon>Pseudomonadota</taxon>
        <taxon>Alphaproteobacteria</taxon>
        <taxon>Rhodobacterales</taxon>
        <taxon>Paracoccaceae</taxon>
        <taxon>Pikeienuella</taxon>
    </lineage>
</organism>
<keyword evidence="5 7" id="KW-1133">Transmembrane helix</keyword>
<dbReference type="Pfam" id="PF07690">
    <property type="entry name" value="MFS_1"/>
    <property type="match status" value="1"/>
</dbReference>
<feature type="transmembrane region" description="Helical" evidence="7">
    <location>
        <begin position="246"/>
        <end position="269"/>
    </location>
</feature>
<dbReference type="AlphaFoldDB" id="A0A7L5BXZ1"/>
<keyword evidence="9" id="KW-1185">Reference proteome</keyword>
<dbReference type="KEGG" id="hdh:G5B40_04490"/>
<feature type="transmembrane region" description="Helical" evidence="7">
    <location>
        <begin position="103"/>
        <end position="120"/>
    </location>
</feature>
<sequence length="447" mass="47898">MSSEIAVDAPSEAAKNQFALFGTRRFWPLFAVQFFGAFNDQTFKNAFVALLTYRLADRLMLTEGQVDSYVQISAGLYILPFAVCAATAGQIADGVDKARMMRWVKFAEIVLMGIAAVAYLTQSLPVLFCLMFLMGAQSAFFAPIKYGVLPQYMKRDEMPAANGLIQGATFLAILLGQIFGAKLVLTEGGVLGISIAVVAIAVIGWLASFAAPPAPPQGPKPRVNWVMPVAMVQILIECRPEKPAMFAMLALGWFWFAAATFLSLIFQIAKFSLLASEDVALILLTSFSVGIAVGAVLYSIIVKGRVTLKTAPWGAAGMAVGSLFFLAAVRNYGAGLEGREGLLTVGEFLGRVDAWPVLGALVFMAMFAGLYVTPLNVEYQVKAPEGRKGQFVACSNVIDSLCMVTSAGLAAVLIGVVGVPREFVFALAGLTGFAAAYIVWRRAQRED</sequence>
<protein>
    <submittedName>
        <fullName evidence="8">MFS transporter</fullName>
    </submittedName>
</protein>
<accession>A0A7L5BXZ1</accession>
<dbReference type="Gene3D" id="1.20.1250.20">
    <property type="entry name" value="MFS general substrate transporter like domains"/>
    <property type="match status" value="1"/>
</dbReference>
<dbReference type="GO" id="GO:0022857">
    <property type="term" value="F:transmembrane transporter activity"/>
    <property type="evidence" value="ECO:0007669"/>
    <property type="project" value="InterPro"/>
</dbReference>
<dbReference type="CDD" id="cd06173">
    <property type="entry name" value="MFS_MefA_like"/>
    <property type="match status" value="1"/>
</dbReference>
<dbReference type="Proteomes" id="UP000503336">
    <property type="component" value="Chromosome"/>
</dbReference>
<feature type="transmembrane region" description="Helical" evidence="7">
    <location>
        <begin position="281"/>
        <end position="301"/>
    </location>
</feature>
<dbReference type="EMBL" id="CP049056">
    <property type="protein sequence ID" value="QIE54764.1"/>
    <property type="molecule type" value="Genomic_DNA"/>
</dbReference>
<keyword evidence="4 7" id="KW-0812">Transmembrane</keyword>
<dbReference type="SUPFAM" id="SSF103473">
    <property type="entry name" value="MFS general substrate transporter"/>
    <property type="match status" value="1"/>
</dbReference>
<name>A0A7L5BXZ1_9RHOB</name>
<dbReference type="RefSeq" id="WP_165095553.1">
    <property type="nucleotide sequence ID" value="NZ_CP049056.1"/>
</dbReference>
<evidence type="ECO:0000256" key="1">
    <source>
        <dbReference type="ARBA" id="ARBA00004651"/>
    </source>
</evidence>
<keyword evidence="6 7" id="KW-0472">Membrane</keyword>
<feature type="transmembrane region" description="Helical" evidence="7">
    <location>
        <begin position="191"/>
        <end position="212"/>
    </location>
</feature>
<dbReference type="PANTHER" id="PTHR43266:SF2">
    <property type="entry name" value="MAJOR FACILITATOR SUPERFAMILY (MFS) PROFILE DOMAIN-CONTAINING PROTEIN"/>
    <property type="match status" value="1"/>
</dbReference>